<dbReference type="PANTHER" id="PTHR48258:SF14">
    <property type="entry name" value="OS02G0583300 PROTEIN"/>
    <property type="match status" value="1"/>
</dbReference>
<feature type="domain" description="DUF4218" evidence="1">
    <location>
        <begin position="380"/>
        <end position="483"/>
    </location>
</feature>
<dbReference type="AlphaFoldDB" id="A0ABD3H528"/>
<proteinExistence type="predicted"/>
<accession>A0ABD3H528</accession>
<comment type="caution">
    <text evidence="2">The sequence shown here is derived from an EMBL/GenBank/DDBJ whole genome shotgun (WGS) entry which is preliminary data.</text>
</comment>
<dbReference type="Pfam" id="PF02992">
    <property type="entry name" value="Transposase_21"/>
    <property type="match status" value="1"/>
</dbReference>
<gene>
    <name evidence="2" type="ORF">R1sor_003291</name>
</gene>
<dbReference type="Proteomes" id="UP001633002">
    <property type="component" value="Unassembled WGS sequence"/>
</dbReference>
<dbReference type="InterPro" id="IPR004242">
    <property type="entry name" value="Transposase_21"/>
</dbReference>
<dbReference type="EMBL" id="JBJQOH010000006">
    <property type="protein sequence ID" value="KAL3685269.1"/>
    <property type="molecule type" value="Genomic_DNA"/>
</dbReference>
<reference evidence="2 3" key="1">
    <citation type="submission" date="2024-09" db="EMBL/GenBank/DDBJ databases">
        <title>Chromosome-scale assembly of Riccia sorocarpa.</title>
        <authorList>
            <person name="Paukszto L."/>
        </authorList>
    </citation>
    <scope>NUCLEOTIDE SEQUENCE [LARGE SCALE GENOMIC DNA]</scope>
    <source>
        <strain evidence="2">LP-2024</strain>
        <tissue evidence="2">Aerial parts of the thallus</tissue>
    </source>
</reference>
<protein>
    <recommendedName>
        <fullName evidence="1">DUF4218 domain-containing protein</fullName>
    </recommendedName>
</protein>
<dbReference type="InterPro" id="IPR025452">
    <property type="entry name" value="DUF4218"/>
</dbReference>
<dbReference type="PANTHER" id="PTHR48258">
    <property type="entry name" value="DUF4218 DOMAIN-CONTAINING PROTEIN-RELATED"/>
    <property type="match status" value="1"/>
</dbReference>
<keyword evidence="3" id="KW-1185">Reference proteome</keyword>
<evidence type="ECO:0000313" key="2">
    <source>
        <dbReference type="EMBL" id="KAL3685269.1"/>
    </source>
</evidence>
<dbReference type="Pfam" id="PF13960">
    <property type="entry name" value="DUF4218"/>
    <property type="match status" value="1"/>
</dbReference>
<evidence type="ECO:0000259" key="1">
    <source>
        <dbReference type="Pfam" id="PF13960"/>
    </source>
</evidence>
<evidence type="ECO:0000313" key="3">
    <source>
        <dbReference type="Proteomes" id="UP001633002"/>
    </source>
</evidence>
<sequence length="759" mass="88372">MRLVADSPAVAHIEESWPEFARDPRHVRLGLASDGVSPYSIKSSTYSTWPVALMNYNIPPWLATKKGFIILALIIPGPKQTTNFDVFLQPLVEELSQLWQGVSDVFDGRTHRIGRDRWFTLRGIMMWTMHDYPGYGIVFGFQTKGYCACPTCAVDLPYSWSYQLRKVVYMEFSTFLPLDHPFRGVGEDRNLDPPPVARTMDWWENTWMDVQDGRRQQDESGLRRWSILHQLPYWKHLQIHHLLDPMHIEANVVKSLIKHLFGEKDNVRSRRANEEFNVHPDTWMQINEDGSETMPSAPWVLRKEERKVLCQRISKIRFPTGFGSYLRKAFKTDKTTWPSDLKSHDFHILLQHALPTCLHGLATPQLREAVYDLSKLMRWVCSKEIHVSEIPQMEIFAAETLVKLERVLPPSFFDSQIHLLVHLVREISICGPVHSRWMYWLERYMKVIKDDVRQRARPEGSMAEGHLHREAMFFCSTILAQIDPTSPLLFQEADDAAEIPLKLIGAGTRRTLSLTELDQIHNFVLHNSVLMESWIEWYEEEKRTAAGSSRRRPAPFPHLREYMRNMQVQLVEKEAAGEDISQYPSIDEDLRILIRGPTTTATSYNQCWHNGRHFRVRHLDDKKLRTADCGVMGTWTQDFRSSGHDQNLERASMAYYGRLEEILEVDFLDFTQVLFSCRWYRSQIRGPRPTLQMDESGIQRIKTTQILPVGRLSDEPFCYPSLVEQCFYVECSHDVDWSFVIPYIPRERQFVGSDSSAAI</sequence>
<name>A0ABD3H528_9MARC</name>
<organism evidence="2 3">
    <name type="scientific">Riccia sorocarpa</name>
    <dbReference type="NCBI Taxonomy" id="122646"/>
    <lineage>
        <taxon>Eukaryota</taxon>
        <taxon>Viridiplantae</taxon>
        <taxon>Streptophyta</taxon>
        <taxon>Embryophyta</taxon>
        <taxon>Marchantiophyta</taxon>
        <taxon>Marchantiopsida</taxon>
        <taxon>Marchantiidae</taxon>
        <taxon>Marchantiales</taxon>
        <taxon>Ricciaceae</taxon>
        <taxon>Riccia</taxon>
    </lineage>
</organism>